<dbReference type="EMBL" id="CAJVPV010060335">
    <property type="protein sequence ID" value="CAG8789894.1"/>
    <property type="molecule type" value="Genomic_DNA"/>
</dbReference>
<dbReference type="Proteomes" id="UP000789342">
    <property type="component" value="Unassembled WGS sequence"/>
</dbReference>
<keyword evidence="3" id="KW-1185">Reference proteome</keyword>
<gene>
    <name evidence="2" type="ORF">AMORRO_LOCUS18050</name>
</gene>
<dbReference type="Gene3D" id="1.10.1540.10">
    <property type="entry name" value="BEACH domain"/>
    <property type="match status" value="1"/>
</dbReference>
<evidence type="ECO:0000313" key="3">
    <source>
        <dbReference type="Proteomes" id="UP000789342"/>
    </source>
</evidence>
<dbReference type="PANTHER" id="PTHR46866:SF1">
    <property type="entry name" value="GH12955P"/>
    <property type="match status" value="1"/>
</dbReference>
<sequence length="96" mass="11176">WVHGDISNFDYIMALNNLAGRRIGDPNFHPIFPWITDFTGSSVSENWRDFTKTKFRLNKGDEQLDFTFDGPVPHHITDILSDITYYVYLARKTPIP</sequence>
<organism evidence="2 3">
    <name type="scientific">Acaulospora morrowiae</name>
    <dbReference type="NCBI Taxonomy" id="94023"/>
    <lineage>
        <taxon>Eukaryota</taxon>
        <taxon>Fungi</taxon>
        <taxon>Fungi incertae sedis</taxon>
        <taxon>Mucoromycota</taxon>
        <taxon>Glomeromycotina</taxon>
        <taxon>Glomeromycetes</taxon>
        <taxon>Diversisporales</taxon>
        <taxon>Acaulosporaceae</taxon>
        <taxon>Acaulospora</taxon>
    </lineage>
</organism>
<dbReference type="OrthoDB" id="26681at2759"/>
<reference evidence="2" key="1">
    <citation type="submission" date="2021-06" db="EMBL/GenBank/DDBJ databases">
        <authorList>
            <person name="Kallberg Y."/>
            <person name="Tangrot J."/>
            <person name="Rosling A."/>
        </authorList>
    </citation>
    <scope>NUCLEOTIDE SEQUENCE</scope>
    <source>
        <strain evidence="2">CL551</strain>
    </source>
</reference>
<feature type="non-terminal residue" evidence="2">
    <location>
        <position position="1"/>
    </location>
</feature>
<dbReference type="AlphaFoldDB" id="A0A9N9P5S7"/>
<evidence type="ECO:0000313" key="2">
    <source>
        <dbReference type="EMBL" id="CAG8789894.1"/>
    </source>
</evidence>
<dbReference type="PROSITE" id="PS50197">
    <property type="entry name" value="BEACH"/>
    <property type="match status" value="1"/>
</dbReference>
<proteinExistence type="predicted"/>
<feature type="non-terminal residue" evidence="2">
    <location>
        <position position="96"/>
    </location>
</feature>
<dbReference type="InterPro" id="IPR000409">
    <property type="entry name" value="BEACH_dom"/>
</dbReference>
<comment type="caution">
    <text evidence="2">The sequence shown here is derived from an EMBL/GenBank/DDBJ whole genome shotgun (WGS) entry which is preliminary data.</text>
</comment>
<dbReference type="InterPro" id="IPR036372">
    <property type="entry name" value="BEACH_dom_sf"/>
</dbReference>
<evidence type="ECO:0000259" key="1">
    <source>
        <dbReference type="PROSITE" id="PS50197"/>
    </source>
</evidence>
<dbReference type="SMART" id="SM01026">
    <property type="entry name" value="Beach"/>
    <property type="match status" value="1"/>
</dbReference>
<dbReference type="Pfam" id="PF02138">
    <property type="entry name" value="Beach"/>
    <property type="match status" value="1"/>
</dbReference>
<feature type="domain" description="BEACH" evidence="1">
    <location>
        <begin position="1"/>
        <end position="96"/>
    </location>
</feature>
<accession>A0A9N9P5S7</accession>
<name>A0A9N9P5S7_9GLOM</name>
<protein>
    <submittedName>
        <fullName evidence="2">17437_t:CDS:1</fullName>
    </submittedName>
</protein>
<dbReference type="PANTHER" id="PTHR46866">
    <property type="entry name" value="GH12955P"/>
    <property type="match status" value="1"/>
</dbReference>
<dbReference type="SUPFAM" id="SSF81837">
    <property type="entry name" value="BEACH domain"/>
    <property type="match status" value="1"/>
</dbReference>